<dbReference type="EMBL" id="OU963865">
    <property type="protein sequence ID" value="CAH0389228.1"/>
    <property type="molecule type" value="Genomic_DNA"/>
</dbReference>
<evidence type="ECO:0000259" key="1">
    <source>
        <dbReference type="SMART" id="SM00587"/>
    </source>
</evidence>
<proteinExistence type="predicted"/>
<name>A0A9P0F2J6_BEMTA</name>
<dbReference type="Gene3D" id="3.90.1200.10">
    <property type="match status" value="1"/>
</dbReference>
<dbReference type="InterPro" id="IPR015897">
    <property type="entry name" value="CHK_kinase-like"/>
</dbReference>
<keyword evidence="3" id="KW-1185">Reference proteome</keyword>
<organism evidence="2 3">
    <name type="scientific">Bemisia tabaci</name>
    <name type="common">Sweetpotato whitefly</name>
    <name type="synonym">Aleurodes tabaci</name>
    <dbReference type="NCBI Taxonomy" id="7038"/>
    <lineage>
        <taxon>Eukaryota</taxon>
        <taxon>Metazoa</taxon>
        <taxon>Ecdysozoa</taxon>
        <taxon>Arthropoda</taxon>
        <taxon>Hexapoda</taxon>
        <taxon>Insecta</taxon>
        <taxon>Pterygota</taxon>
        <taxon>Neoptera</taxon>
        <taxon>Paraneoptera</taxon>
        <taxon>Hemiptera</taxon>
        <taxon>Sternorrhyncha</taxon>
        <taxon>Aleyrodoidea</taxon>
        <taxon>Aleyrodidae</taxon>
        <taxon>Aleyrodinae</taxon>
        <taxon>Bemisia</taxon>
    </lineage>
</organism>
<dbReference type="Proteomes" id="UP001152759">
    <property type="component" value="Chromosome 4"/>
</dbReference>
<sequence length="422" mass="48969">MSVLQSLKSDVLPRLVGNGTFGTDKVRLIEYENDESTSAGIQYQSSVYFGNVVMETKNGDTSTQSVMIKTLPERLSETVAWSLERHTDLQFQNELLFYSEILPLLRKCDRDGEVTRIFPKFFHGSIKPGGSSVDNIIIIENVQKLGFKHADAKVFVDYEHIKLTLEWTARFHALSYVCKKRFPREFQELGGRIQEMLWTRRRVLERWDKFYVEQGKRGILPLQNDPNYRDRLEGISTAIQEADLSMAKIVTPAEPLAVICHGDLGCNNIFYRYDSSGSPSAVIFFDFGMIRHASPVIDLSFFLLVHASPDLRSQFWEDMLSIYHSALRSNPDLGPRDFPSLEEVTVDFQRRGLYGYVHAAYWLPILLQEEELEKWWTFTVEELIELRLRWGGERATRYVVEIVKHMIDKQFDFSFINSIQYE</sequence>
<dbReference type="AlphaFoldDB" id="A0A9P0F2J6"/>
<dbReference type="Pfam" id="PF02958">
    <property type="entry name" value="EcKL"/>
    <property type="match status" value="1"/>
</dbReference>
<evidence type="ECO:0000313" key="2">
    <source>
        <dbReference type="EMBL" id="CAH0389228.1"/>
    </source>
</evidence>
<protein>
    <recommendedName>
        <fullName evidence="1">CHK kinase-like domain-containing protein</fullName>
    </recommendedName>
</protein>
<dbReference type="InterPro" id="IPR011009">
    <property type="entry name" value="Kinase-like_dom_sf"/>
</dbReference>
<accession>A0A9P0F2J6</accession>
<dbReference type="SMART" id="SM00587">
    <property type="entry name" value="CHK"/>
    <property type="match status" value="1"/>
</dbReference>
<dbReference type="InterPro" id="IPR004119">
    <property type="entry name" value="EcKL"/>
</dbReference>
<evidence type="ECO:0000313" key="3">
    <source>
        <dbReference type="Proteomes" id="UP001152759"/>
    </source>
</evidence>
<feature type="domain" description="CHK kinase-like" evidence="1">
    <location>
        <begin position="137"/>
        <end position="333"/>
    </location>
</feature>
<dbReference type="SUPFAM" id="SSF56112">
    <property type="entry name" value="Protein kinase-like (PK-like)"/>
    <property type="match status" value="1"/>
</dbReference>
<dbReference type="PANTHER" id="PTHR11012">
    <property type="entry name" value="PROTEIN KINASE-LIKE DOMAIN-CONTAINING"/>
    <property type="match status" value="1"/>
</dbReference>
<gene>
    <name evidence="2" type="ORF">BEMITA_LOCUS8078</name>
</gene>
<reference evidence="2" key="1">
    <citation type="submission" date="2021-12" db="EMBL/GenBank/DDBJ databases">
        <authorList>
            <person name="King R."/>
        </authorList>
    </citation>
    <scope>NUCLEOTIDE SEQUENCE</scope>
</reference>
<dbReference type="PANTHER" id="PTHR11012:SF8">
    <property type="entry name" value="JUVENILE HORMONE-INDUCIBLE PROTEIN 26"/>
    <property type="match status" value="1"/>
</dbReference>